<name>A0A9N9ITP2_9GLOM</name>
<dbReference type="Proteomes" id="UP000789759">
    <property type="component" value="Unassembled WGS sequence"/>
</dbReference>
<reference evidence="1" key="1">
    <citation type="submission" date="2021-06" db="EMBL/GenBank/DDBJ databases">
        <authorList>
            <person name="Kallberg Y."/>
            <person name="Tangrot J."/>
            <person name="Rosling A."/>
        </authorList>
    </citation>
    <scope>NUCLEOTIDE SEQUENCE</scope>
    <source>
        <strain evidence="1">FL966</strain>
    </source>
</reference>
<evidence type="ECO:0000313" key="1">
    <source>
        <dbReference type="EMBL" id="CAG8750228.1"/>
    </source>
</evidence>
<sequence>FIRVNVMTKSSDSAFDETITPPFAYFVAYVNKIIVPGSRALERETSLEHDWSCVMRVLEIKMESLHHYLAIS</sequence>
<gene>
    <name evidence="1" type="ORF">CPELLU_LOCUS14661</name>
</gene>
<protein>
    <submittedName>
        <fullName evidence="1">8212_t:CDS:1</fullName>
    </submittedName>
</protein>
<organism evidence="1 2">
    <name type="scientific">Cetraspora pellucida</name>
    <dbReference type="NCBI Taxonomy" id="1433469"/>
    <lineage>
        <taxon>Eukaryota</taxon>
        <taxon>Fungi</taxon>
        <taxon>Fungi incertae sedis</taxon>
        <taxon>Mucoromycota</taxon>
        <taxon>Glomeromycotina</taxon>
        <taxon>Glomeromycetes</taxon>
        <taxon>Diversisporales</taxon>
        <taxon>Gigasporaceae</taxon>
        <taxon>Cetraspora</taxon>
    </lineage>
</organism>
<evidence type="ECO:0000313" key="2">
    <source>
        <dbReference type="Proteomes" id="UP000789759"/>
    </source>
</evidence>
<dbReference type="EMBL" id="CAJVQA010017718">
    <property type="protein sequence ID" value="CAG8750228.1"/>
    <property type="molecule type" value="Genomic_DNA"/>
</dbReference>
<feature type="non-terminal residue" evidence="1">
    <location>
        <position position="72"/>
    </location>
</feature>
<comment type="caution">
    <text evidence="1">The sequence shown here is derived from an EMBL/GenBank/DDBJ whole genome shotgun (WGS) entry which is preliminary data.</text>
</comment>
<accession>A0A9N9ITP2</accession>
<keyword evidence="2" id="KW-1185">Reference proteome</keyword>
<proteinExistence type="predicted"/>
<dbReference type="AlphaFoldDB" id="A0A9N9ITP2"/>